<reference evidence="2" key="1">
    <citation type="submission" date="2020-08" db="EMBL/GenBank/DDBJ databases">
        <title>Multicomponent nature underlies the extraordinary mechanical properties of spider dragline silk.</title>
        <authorList>
            <person name="Kono N."/>
            <person name="Nakamura H."/>
            <person name="Mori M."/>
            <person name="Yoshida Y."/>
            <person name="Ohtoshi R."/>
            <person name="Malay A.D."/>
            <person name="Moran D.A.P."/>
            <person name="Tomita M."/>
            <person name="Numata K."/>
            <person name="Arakawa K."/>
        </authorList>
    </citation>
    <scope>NUCLEOTIDE SEQUENCE</scope>
</reference>
<evidence type="ECO:0000313" key="3">
    <source>
        <dbReference type="Proteomes" id="UP000886998"/>
    </source>
</evidence>
<dbReference type="AlphaFoldDB" id="A0A8X7BW74"/>
<accession>A0A8X7BW74</accession>
<name>A0A8X7BW74_9ARAC</name>
<dbReference type="EMBL" id="BMAV01004462">
    <property type="protein sequence ID" value="GFY44897.1"/>
    <property type="molecule type" value="Genomic_DNA"/>
</dbReference>
<sequence length="81" mass="9609">MMEILSALLSCISTRVVRAMDPLVDYAQNMLRLVSFTLQKTESCCSMERVTRSLCDSEENKLHDYRFRYITPYINLYFVER</sequence>
<feature type="signal peptide" evidence="1">
    <location>
        <begin position="1"/>
        <end position="19"/>
    </location>
</feature>
<evidence type="ECO:0008006" key="4">
    <source>
        <dbReference type="Google" id="ProtNLM"/>
    </source>
</evidence>
<evidence type="ECO:0000313" key="2">
    <source>
        <dbReference type="EMBL" id="GFY44897.1"/>
    </source>
</evidence>
<keyword evidence="3" id="KW-1185">Reference proteome</keyword>
<dbReference type="Proteomes" id="UP000886998">
    <property type="component" value="Unassembled WGS sequence"/>
</dbReference>
<protein>
    <recommendedName>
        <fullName evidence="4">Secreted protein</fullName>
    </recommendedName>
</protein>
<gene>
    <name evidence="2" type="ORF">TNIN_223101</name>
</gene>
<keyword evidence="1" id="KW-0732">Signal</keyword>
<organism evidence="2 3">
    <name type="scientific">Trichonephila inaurata madagascariensis</name>
    <dbReference type="NCBI Taxonomy" id="2747483"/>
    <lineage>
        <taxon>Eukaryota</taxon>
        <taxon>Metazoa</taxon>
        <taxon>Ecdysozoa</taxon>
        <taxon>Arthropoda</taxon>
        <taxon>Chelicerata</taxon>
        <taxon>Arachnida</taxon>
        <taxon>Araneae</taxon>
        <taxon>Araneomorphae</taxon>
        <taxon>Entelegynae</taxon>
        <taxon>Araneoidea</taxon>
        <taxon>Nephilidae</taxon>
        <taxon>Trichonephila</taxon>
        <taxon>Trichonephila inaurata</taxon>
    </lineage>
</organism>
<proteinExistence type="predicted"/>
<feature type="chain" id="PRO_5036466529" description="Secreted protein" evidence="1">
    <location>
        <begin position="20"/>
        <end position="81"/>
    </location>
</feature>
<comment type="caution">
    <text evidence="2">The sequence shown here is derived from an EMBL/GenBank/DDBJ whole genome shotgun (WGS) entry which is preliminary data.</text>
</comment>
<evidence type="ECO:0000256" key="1">
    <source>
        <dbReference type="SAM" id="SignalP"/>
    </source>
</evidence>